<name>A0A368MVL6_9FLAO</name>
<keyword evidence="3 6" id="KW-0808">Transferase</keyword>
<dbReference type="PANTHER" id="PTHR43807:SF20">
    <property type="entry name" value="FI04487P"/>
    <property type="match status" value="1"/>
</dbReference>
<dbReference type="InterPro" id="IPR015424">
    <property type="entry name" value="PyrdxlP-dep_Trfase"/>
</dbReference>
<feature type="domain" description="Aminotransferase class I/classII large" evidence="5">
    <location>
        <begin position="26"/>
        <end position="376"/>
    </location>
</feature>
<dbReference type="Gene3D" id="3.90.1150.10">
    <property type="entry name" value="Aspartate Aminotransferase, domain 1"/>
    <property type="match status" value="1"/>
</dbReference>
<dbReference type="GO" id="GO:0030170">
    <property type="term" value="F:pyridoxal phosphate binding"/>
    <property type="evidence" value="ECO:0007669"/>
    <property type="project" value="InterPro"/>
</dbReference>
<dbReference type="GO" id="GO:0016212">
    <property type="term" value="F:kynurenine-oxoglutarate transaminase activity"/>
    <property type="evidence" value="ECO:0007669"/>
    <property type="project" value="TreeGrafter"/>
</dbReference>
<evidence type="ECO:0000259" key="5">
    <source>
        <dbReference type="Pfam" id="PF00155"/>
    </source>
</evidence>
<dbReference type="InterPro" id="IPR004839">
    <property type="entry name" value="Aminotransferase_I/II_large"/>
</dbReference>
<dbReference type="RefSeq" id="WP_114304368.1">
    <property type="nucleotide sequence ID" value="NZ_QPIE01000007.1"/>
</dbReference>
<comment type="caution">
    <text evidence="6">The sequence shown here is derived from an EMBL/GenBank/DDBJ whole genome shotgun (WGS) entry which is preliminary data.</text>
</comment>
<dbReference type="GO" id="GO:0005737">
    <property type="term" value="C:cytoplasm"/>
    <property type="evidence" value="ECO:0007669"/>
    <property type="project" value="TreeGrafter"/>
</dbReference>
<dbReference type="CDD" id="cd00609">
    <property type="entry name" value="AAT_like"/>
    <property type="match status" value="1"/>
</dbReference>
<dbReference type="EMBL" id="QPIE01000007">
    <property type="protein sequence ID" value="RCU42267.1"/>
    <property type="molecule type" value="Genomic_DNA"/>
</dbReference>
<dbReference type="Pfam" id="PF00155">
    <property type="entry name" value="Aminotran_1_2"/>
    <property type="match status" value="1"/>
</dbReference>
<proteinExistence type="predicted"/>
<keyword evidence="7" id="KW-1185">Reference proteome</keyword>
<keyword evidence="4" id="KW-0663">Pyridoxal phosphate</keyword>
<dbReference type="InterPro" id="IPR015422">
    <property type="entry name" value="PyrdxlP-dep_Trfase_small"/>
</dbReference>
<dbReference type="InterPro" id="IPR015421">
    <property type="entry name" value="PyrdxlP-dep_Trfase_major"/>
</dbReference>
<dbReference type="AlphaFoldDB" id="A0A368MVL6"/>
<sequence>MILENLQIENGLNIFSEIAELAAQYDALNLAQGSPDSPLDQRLKKFLIDAASHDMNPYAAAFMLPVLKESIIQFNARRKFPLKLHESEIMVVPGATYGIYVAFASFLKPGDEVIILEPCYDTYRHAVEIRNAKPVFIDLKQNNEPDWEKIKSSVSKKTKAIIINSPQNPTGKIWSAADWDLLWEIIENTQIVVISDEVYDVLHYGRQEFISAYHHPEIRHRCFCVFSFEKMFHISGWKAGYVIASPENISAFSRIHQCLTFTVNAHAQYALSKYLDVFDAEKQKLLFLEKRNLFNNLMRDLPFELAEPCEGGYFQTVNFLNYNSYLSDKEFSELLVRKAQVAAVPYSAFYHDKKNTGKLRFCFAKKDETLFQAAENLKRML</sequence>
<accession>A0A368MVL6</accession>
<evidence type="ECO:0000256" key="3">
    <source>
        <dbReference type="ARBA" id="ARBA00022679"/>
    </source>
</evidence>
<gene>
    <name evidence="6" type="ORF">DQ356_10075</name>
</gene>
<dbReference type="InterPro" id="IPR051326">
    <property type="entry name" value="Kynurenine-oxoglutarate_AT"/>
</dbReference>
<dbReference type="OrthoDB" id="9802328at2"/>
<organism evidence="6 7">
    <name type="scientific">Chryseobacterium lacus</name>
    <dbReference type="NCBI Taxonomy" id="2058346"/>
    <lineage>
        <taxon>Bacteria</taxon>
        <taxon>Pseudomonadati</taxon>
        <taxon>Bacteroidota</taxon>
        <taxon>Flavobacteriia</taxon>
        <taxon>Flavobacteriales</taxon>
        <taxon>Weeksellaceae</taxon>
        <taxon>Chryseobacterium group</taxon>
        <taxon>Chryseobacterium</taxon>
    </lineage>
</organism>
<evidence type="ECO:0000256" key="1">
    <source>
        <dbReference type="ARBA" id="ARBA00001933"/>
    </source>
</evidence>
<protein>
    <submittedName>
        <fullName evidence="6">Aminotransferase class I/II-fold pyridoxal phosphate-dependent enzyme</fullName>
    </submittedName>
</protein>
<keyword evidence="2 6" id="KW-0032">Aminotransferase</keyword>
<dbReference type="SUPFAM" id="SSF53383">
    <property type="entry name" value="PLP-dependent transferases"/>
    <property type="match status" value="1"/>
</dbReference>
<evidence type="ECO:0000256" key="2">
    <source>
        <dbReference type="ARBA" id="ARBA00022576"/>
    </source>
</evidence>
<reference evidence="6 7" key="1">
    <citation type="submission" date="2018-07" db="EMBL/GenBank/DDBJ databases">
        <title>Chryseobacterium lacus sp. nov., isolated from lake water.</title>
        <authorList>
            <person name="Li C.-M."/>
        </authorList>
    </citation>
    <scope>NUCLEOTIDE SEQUENCE [LARGE SCALE GENOMIC DNA]</scope>
    <source>
        <strain evidence="6 7">YLOS41</strain>
    </source>
</reference>
<evidence type="ECO:0000256" key="4">
    <source>
        <dbReference type="ARBA" id="ARBA00022898"/>
    </source>
</evidence>
<comment type="cofactor">
    <cofactor evidence="1">
        <name>pyridoxal 5'-phosphate</name>
        <dbReference type="ChEBI" id="CHEBI:597326"/>
    </cofactor>
</comment>
<dbReference type="Gene3D" id="3.40.640.10">
    <property type="entry name" value="Type I PLP-dependent aspartate aminotransferase-like (Major domain)"/>
    <property type="match status" value="1"/>
</dbReference>
<dbReference type="Proteomes" id="UP000252172">
    <property type="component" value="Unassembled WGS sequence"/>
</dbReference>
<dbReference type="PANTHER" id="PTHR43807">
    <property type="entry name" value="FI04487P"/>
    <property type="match status" value="1"/>
</dbReference>
<evidence type="ECO:0000313" key="7">
    <source>
        <dbReference type="Proteomes" id="UP000252172"/>
    </source>
</evidence>
<evidence type="ECO:0000313" key="6">
    <source>
        <dbReference type="EMBL" id="RCU42267.1"/>
    </source>
</evidence>